<feature type="compositionally biased region" description="Basic and acidic residues" evidence="1">
    <location>
        <begin position="17"/>
        <end position="27"/>
    </location>
</feature>
<evidence type="ECO:0000259" key="2">
    <source>
        <dbReference type="SMART" id="SM00324"/>
    </source>
</evidence>
<feature type="region of interest" description="Disordered" evidence="1">
    <location>
        <begin position="411"/>
        <end position="437"/>
    </location>
</feature>
<dbReference type="GO" id="GO:0007165">
    <property type="term" value="P:signal transduction"/>
    <property type="evidence" value="ECO:0007669"/>
    <property type="project" value="InterPro"/>
</dbReference>
<accession>A0A4S4KCG9</accession>
<dbReference type="InterPro" id="IPR037508">
    <property type="entry name" value="Msb1/Mug8"/>
</dbReference>
<proteinExistence type="predicted"/>
<reference evidence="3 4" key="1">
    <citation type="submission" date="2019-02" db="EMBL/GenBank/DDBJ databases">
        <title>Genome sequencing of the rare red list fungi Phellinidium pouzarii.</title>
        <authorList>
            <person name="Buettner E."/>
            <person name="Kellner H."/>
        </authorList>
    </citation>
    <scope>NUCLEOTIDE SEQUENCE [LARGE SCALE GENOMIC DNA]</scope>
    <source>
        <strain evidence="3 4">DSM 108285</strain>
    </source>
</reference>
<dbReference type="InterPro" id="IPR000198">
    <property type="entry name" value="RhoGAP_dom"/>
</dbReference>
<feature type="region of interest" description="Disordered" evidence="1">
    <location>
        <begin position="724"/>
        <end position="791"/>
    </location>
</feature>
<feature type="region of interest" description="Disordered" evidence="1">
    <location>
        <begin position="831"/>
        <end position="870"/>
    </location>
</feature>
<dbReference type="InterPro" id="IPR012965">
    <property type="entry name" value="Msb1/Mug8_dom"/>
</dbReference>
<feature type="compositionally biased region" description="Basic and acidic residues" evidence="1">
    <location>
        <begin position="857"/>
        <end position="870"/>
    </location>
</feature>
<dbReference type="AlphaFoldDB" id="A0A4S4KCG9"/>
<feature type="compositionally biased region" description="Polar residues" evidence="1">
    <location>
        <begin position="836"/>
        <end position="854"/>
    </location>
</feature>
<evidence type="ECO:0000313" key="4">
    <source>
        <dbReference type="Proteomes" id="UP000308199"/>
    </source>
</evidence>
<protein>
    <recommendedName>
        <fullName evidence="2">Rho-GAP domain-containing protein</fullName>
    </recommendedName>
</protein>
<dbReference type="Pfam" id="PF08101">
    <property type="entry name" value="Msb1-Mug8_dom"/>
    <property type="match status" value="1"/>
</dbReference>
<dbReference type="InterPro" id="IPR008936">
    <property type="entry name" value="Rho_GTPase_activation_prot"/>
</dbReference>
<comment type="caution">
    <text evidence="3">The sequence shown here is derived from an EMBL/GenBank/DDBJ whole genome shotgun (WGS) entry which is preliminary data.</text>
</comment>
<evidence type="ECO:0000313" key="3">
    <source>
        <dbReference type="EMBL" id="THG95643.1"/>
    </source>
</evidence>
<feature type="region of interest" description="Disordered" evidence="1">
    <location>
        <begin position="1"/>
        <end position="42"/>
    </location>
</feature>
<name>A0A4S4KCG9_9AGAM</name>
<dbReference type="SUPFAM" id="SSF48350">
    <property type="entry name" value="GTPase activation domain, GAP"/>
    <property type="match status" value="1"/>
</dbReference>
<dbReference type="SMART" id="SM00324">
    <property type="entry name" value="RhoGAP"/>
    <property type="match status" value="1"/>
</dbReference>
<keyword evidence="4" id="KW-1185">Reference proteome</keyword>
<dbReference type="PANTHER" id="PTHR28093">
    <property type="entry name" value="MORPHOGENESIS-RELATED PROTEIN MSB1"/>
    <property type="match status" value="1"/>
</dbReference>
<dbReference type="PANTHER" id="PTHR28093:SF1">
    <property type="entry name" value="MORPHOGENESIS-RELATED PROTEIN MSB1"/>
    <property type="match status" value="1"/>
</dbReference>
<dbReference type="Proteomes" id="UP000308199">
    <property type="component" value="Unassembled WGS sequence"/>
</dbReference>
<feature type="region of interest" description="Disordered" evidence="1">
    <location>
        <begin position="969"/>
        <end position="1033"/>
    </location>
</feature>
<dbReference type="Gene3D" id="1.10.555.10">
    <property type="entry name" value="Rho GTPase activation protein"/>
    <property type="match status" value="1"/>
</dbReference>
<feature type="domain" description="Rho-GAP" evidence="2">
    <location>
        <begin position="104"/>
        <end position="288"/>
    </location>
</feature>
<feature type="non-terminal residue" evidence="3">
    <location>
        <position position="1"/>
    </location>
</feature>
<feature type="compositionally biased region" description="Polar residues" evidence="1">
    <location>
        <begin position="1018"/>
        <end position="1033"/>
    </location>
</feature>
<organism evidence="3 4">
    <name type="scientific">Phellinidium pouzarii</name>
    <dbReference type="NCBI Taxonomy" id="167371"/>
    <lineage>
        <taxon>Eukaryota</taxon>
        <taxon>Fungi</taxon>
        <taxon>Dikarya</taxon>
        <taxon>Basidiomycota</taxon>
        <taxon>Agaricomycotina</taxon>
        <taxon>Agaricomycetes</taxon>
        <taxon>Hymenochaetales</taxon>
        <taxon>Hymenochaetaceae</taxon>
        <taxon>Phellinidium</taxon>
    </lineage>
</organism>
<sequence length="1230" mass="133965">PDPPVPSNGGAPAFIDEFGRVNSRKEGGGPPTPAKDKDSRALTMGDRRYALNASVTNLAELEQAPELEDGFLPTSVAPPTQPGEQQEQEYSYMGHNSLTVLSVEDVQRLVEVVTEELSQRGLTIPFLFSNTALDLSAHAVRRLIDAFLRVRDFVEEARFAGPHALGALLRWGLARLVRVSSGSVQRGLIPWETYLHWRNLEHASNFSKTEFSSFIGLLAPPVRSLLLTLHSFFARLLANSTSSGLTPPKLASLFGPLLFGLPTTNFHSTYAAYLRAAHAGEHILLAYVRLQVAQTAPSAPPPRRLLSWVQGYPATLAPLDSFERPRLGAKTRRVASVRRNVRMYTSDLVRTCASWARGPEGASMRSTKEWNRIAPEKNSFGDRMEPRYSDSYRKKLDISPGVHPNTSLILSSAPSSSFSTPSISTASSTTSTKSSLFEDPAEEAKFRSLTDMKWGEFSFFGFGEGNAAPSALQFDLTEGARTQRAAKRSTLTWADFSSAGFSRSEASLSQTLRFAQPLAQTVEQWPTQEKDIHRKLKKNVQKALPAFGWDTAPVFDGREAVVEESFLDVFCDLLYGGGWMDRSETTFRECNWALVEFKSLPSSRAEASAVSTVPSLSLSTSASPNASRDSRTATTVLLFEEFVPSEYRAALLSQGSKPGRRLPGLASFLSPSKKSSKQWRPAATLNGKPYVIGSVPQGPSLREAEFERLLSGGGTPTKVLTLNRAASPGGERLRIQTPVQTDSTLKQSIGSPLSGGASSSNLASPSATSPSQGPPLPVKESPSLARTSSPFSAASIRKARFRFPVGRESRQGIIPSEYDTIDFDTRLASYSDDELNGSNRSSVEGANGNKNPISPSARRDSTAATRERRMSKDDAWVDILVASGGKRLTDQDAELRPRGNSAAKTLGISNSMGAAGLSLGAGSGGRSDPEFASKEVAQALATVRQHSPAEDEASEWALRRELEKQVELREPTAEMLRHGNGNGNGYENDQEEEQSTEPTRRRLGYFDLHPDRRPVDTLSLTNPQDRTFLSSNHSNASAYESSMYSDGDFEPASIDGERQADGDIEVPAFIDSSSISAHHDSSKIELTTLPASVDANADTLSHAQAQSKTAQLIDMYRERERQTALPVRDRNAVPNPPMIPGTAPLQLPPKVSRLPVRMPTLPKEEVPIAVVQVPDVEADLRSEFEEEDVDNHPDQTVPIAVGVLGRVSPMRYVHGAPLHNVLEEGEEEDE</sequence>
<feature type="compositionally biased region" description="Low complexity" evidence="1">
    <location>
        <begin position="748"/>
        <end position="771"/>
    </location>
</feature>
<feature type="compositionally biased region" description="Polar residues" evidence="1">
    <location>
        <begin position="737"/>
        <end position="747"/>
    </location>
</feature>
<evidence type="ECO:0000256" key="1">
    <source>
        <dbReference type="SAM" id="MobiDB-lite"/>
    </source>
</evidence>
<dbReference type="OrthoDB" id="3362494at2759"/>
<dbReference type="EMBL" id="SGPK01000952">
    <property type="protein sequence ID" value="THG95643.1"/>
    <property type="molecule type" value="Genomic_DNA"/>
</dbReference>
<gene>
    <name evidence="3" type="ORF">EW145_g7920</name>
</gene>